<organism evidence="1 2">
    <name type="scientific">Panagrolaimus sp. ES5</name>
    <dbReference type="NCBI Taxonomy" id="591445"/>
    <lineage>
        <taxon>Eukaryota</taxon>
        <taxon>Metazoa</taxon>
        <taxon>Ecdysozoa</taxon>
        <taxon>Nematoda</taxon>
        <taxon>Chromadorea</taxon>
        <taxon>Rhabditida</taxon>
        <taxon>Tylenchina</taxon>
        <taxon>Panagrolaimomorpha</taxon>
        <taxon>Panagrolaimoidea</taxon>
        <taxon>Panagrolaimidae</taxon>
        <taxon>Panagrolaimus</taxon>
    </lineage>
</organism>
<sequence length="548" mass="63436">MSDNEDQGTRRSSRSRAKKSKNADVFEQIKQIRREGKVHRQNVDELVEDLYEEIDEEEYAEKYGADEFVVDDDGSGYVDNGQDDDEDPYYAANEKEQKKKERRAGKVKKGALDNFFSAVIPSKKETELVAPEKVDEDLNAMLAEIAGSDNIYDDLTHEREPEKEDEFIPTPNKFKRNRPFSPDTVTPPSKVPRKHVKLTKKVQPTIVQKSPALPPTSSQFDNNDDFDFGSNDFDDVPSPPPQPQISKKEENVLSKKFNRELSFEEEKQPETPKKTTSKKNDMSQIDFDESKLNFFEEEKQPETPKKTFETSKKNDMSQIDFDESKLNFFEGEESSPQTTIITDSDVSKTGYFKDTRSLRFYWFDAYEDAKNPGKVHLFGFVKKEGVFEFESCCVTIDKILHRNQETHEPVSDFMLYKEVNDLLVKQYKIPVFKIHDKVSYCRREFKAVVSKVELDLVNIMPNMQNAPLPPCKMMALNIITVACPKTNKPHIVLITVLRSSTYYLDRRTQTKWDQKITYVAPPPGATFPFQFQQDIEKRKLQIEKCSNE</sequence>
<dbReference type="Proteomes" id="UP000887579">
    <property type="component" value="Unplaced"/>
</dbReference>
<evidence type="ECO:0000313" key="1">
    <source>
        <dbReference type="Proteomes" id="UP000887579"/>
    </source>
</evidence>
<accession>A0AC34FIP2</accession>
<reference evidence="2" key="1">
    <citation type="submission" date="2022-11" db="UniProtKB">
        <authorList>
            <consortium name="WormBaseParasite"/>
        </authorList>
    </citation>
    <scope>IDENTIFICATION</scope>
</reference>
<proteinExistence type="predicted"/>
<protein>
    <submittedName>
        <fullName evidence="2">DNA polymerase alpha catalytic subunit N-terminal domain-containing protein</fullName>
    </submittedName>
</protein>
<evidence type="ECO:0000313" key="2">
    <source>
        <dbReference type="WBParaSite" id="ES5_v2.g17137.t1"/>
    </source>
</evidence>
<dbReference type="WBParaSite" id="ES5_v2.g17137.t1">
    <property type="protein sequence ID" value="ES5_v2.g17137.t1"/>
    <property type="gene ID" value="ES5_v2.g17137"/>
</dbReference>
<name>A0AC34FIP2_9BILA</name>